<evidence type="ECO:0000259" key="7">
    <source>
        <dbReference type="Pfam" id="PF02769"/>
    </source>
</evidence>
<dbReference type="Gene3D" id="3.30.1330.10">
    <property type="entry name" value="PurM-like, N-terminal domain"/>
    <property type="match status" value="1"/>
</dbReference>
<proteinExistence type="evidence at transcript level"/>
<reference evidence="8" key="2">
    <citation type="journal article" date="2014" name="BMC Genomics">
        <title>A genomic perspective to assessing quality of mass-reared SIT flies used in Mediterranean fruit fly (Ceratitis capitata) eradication in California.</title>
        <authorList>
            <person name="Calla B."/>
            <person name="Hall B."/>
            <person name="Hou S."/>
            <person name="Geib S.M."/>
        </authorList>
    </citation>
    <scope>NUCLEOTIDE SEQUENCE</scope>
</reference>
<dbReference type="PIRSF" id="PIRSF036407">
    <property type="entry name" value="Selenphspht_syn"/>
    <property type="match status" value="1"/>
</dbReference>
<feature type="domain" description="PurM-like N-terminal" evidence="6">
    <location>
        <begin position="2"/>
        <end position="93"/>
    </location>
</feature>
<dbReference type="OrthoDB" id="409395at2759"/>
<evidence type="ECO:0000256" key="4">
    <source>
        <dbReference type="ARBA" id="ARBA00022840"/>
    </source>
</evidence>
<protein>
    <submittedName>
        <fullName evidence="8">Selenide, water dikinase 2</fullName>
    </submittedName>
</protein>
<evidence type="ECO:0000256" key="3">
    <source>
        <dbReference type="ARBA" id="ARBA00022777"/>
    </source>
</evidence>
<reference evidence="8" key="1">
    <citation type="submission" date="2013-07" db="EMBL/GenBank/DDBJ databases">
        <authorList>
            <person name="Geib S."/>
        </authorList>
    </citation>
    <scope>NUCLEOTIDE SEQUENCE</scope>
</reference>
<sequence length="313" mass="34676">MDCAVIPLYRHKNYFLVQTVDYFYPLVNDPKVMGKIALANVVSDIYAVGVTTFDKLNMIVSVSTNFTELERDVVLPEIVSGFLESAKEAGCRVHIQSVSYNPWCIIGGIASSLCTESEIIMPSNAKDGDAIILTKPLGTQLATNAYLWMEERNDKYIKLSTHLSDDDIKKTFNNAVKSMTFLNKIAAELMHKYKAHAATDVTGFGLLGHAKNLARFQKERLSFELNKLPIITNVVTISEILGQDRKLKLGKAVETSGGLLICLPACEAKSFCEDFAAMTENKQHAWIIGSVKSTEEEGNAFLVENPEIIEVDQ</sequence>
<dbReference type="GO" id="GO:0005737">
    <property type="term" value="C:cytoplasm"/>
    <property type="evidence" value="ECO:0007669"/>
    <property type="project" value="TreeGrafter"/>
</dbReference>
<keyword evidence="1" id="KW-0808">Transferase</keyword>
<dbReference type="PANTHER" id="PTHR10256">
    <property type="entry name" value="SELENIDE, WATER DIKINASE"/>
    <property type="match status" value="1"/>
</dbReference>
<dbReference type="SUPFAM" id="SSF55326">
    <property type="entry name" value="PurM N-terminal domain-like"/>
    <property type="match status" value="1"/>
</dbReference>
<evidence type="ECO:0000256" key="2">
    <source>
        <dbReference type="ARBA" id="ARBA00022741"/>
    </source>
</evidence>
<keyword evidence="3 8" id="KW-0418">Kinase</keyword>
<dbReference type="Pfam" id="PF02769">
    <property type="entry name" value="AIRS_C"/>
    <property type="match status" value="1"/>
</dbReference>
<dbReference type="InterPro" id="IPR016188">
    <property type="entry name" value="PurM-like_N"/>
</dbReference>
<dbReference type="EMBL" id="GAMC01011350">
    <property type="protein sequence ID" value="JAB95205.1"/>
    <property type="molecule type" value="mRNA"/>
</dbReference>
<keyword evidence="4" id="KW-0067">ATP-binding</keyword>
<gene>
    <name evidence="8" type="primary">SPS2</name>
</gene>
<accession>W8B234</accession>
<dbReference type="GO" id="GO:0004756">
    <property type="term" value="F:selenide, water dikinase activity"/>
    <property type="evidence" value="ECO:0007669"/>
    <property type="project" value="TreeGrafter"/>
</dbReference>
<dbReference type="FunFam" id="3.90.650.10:FF:000010">
    <property type="entry name" value="Selenide, water dikinase"/>
    <property type="match status" value="1"/>
</dbReference>
<dbReference type="InterPro" id="IPR004536">
    <property type="entry name" value="SPS/SelD"/>
</dbReference>
<dbReference type="GO" id="GO:0016260">
    <property type="term" value="P:selenocysteine biosynthetic process"/>
    <property type="evidence" value="ECO:0007669"/>
    <property type="project" value="TreeGrafter"/>
</dbReference>
<evidence type="ECO:0000256" key="5">
    <source>
        <dbReference type="ARBA" id="ARBA00023266"/>
    </source>
</evidence>
<evidence type="ECO:0000313" key="8">
    <source>
        <dbReference type="EMBL" id="JAB95205.1"/>
    </source>
</evidence>
<dbReference type="Gene3D" id="3.90.650.10">
    <property type="entry name" value="PurM-like C-terminal domain"/>
    <property type="match status" value="1"/>
</dbReference>
<keyword evidence="2" id="KW-0547">Nucleotide-binding</keyword>
<dbReference type="SUPFAM" id="SSF56042">
    <property type="entry name" value="PurM C-terminal domain-like"/>
    <property type="match status" value="1"/>
</dbReference>
<dbReference type="Pfam" id="PF00586">
    <property type="entry name" value="AIRS"/>
    <property type="match status" value="1"/>
</dbReference>
<dbReference type="InterPro" id="IPR036921">
    <property type="entry name" value="PurM-like_N_sf"/>
</dbReference>
<dbReference type="InterPro" id="IPR010918">
    <property type="entry name" value="PurM-like_C_dom"/>
</dbReference>
<name>W8B234_CERCA</name>
<dbReference type="AlphaFoldDB" id="W8B234"/>
<feature type="domain" description="PurM-like C-terminal" evidence="7">
    <location>
        <begin position="126"/>
        <end position="295"/>
    </location>
</feature>
<dbReference type="PANTHER" id="PTHR10256:SF0">
    <property type="entry name" value="INACTIVE SELENIDE, WATER DIKINASE-LIKE PROTEIN-RELATED"/>
    <property type="match status" value="1"/>
</dbReference>
<keyword evidence="5" id="KW-0711">Selenium</keyword>
<evidence type="ECO:0000259" key="6">
    <source>
        <dbReference type="Pfam" id="PF00586"/>
    </source>
</evidence>
<dbReference type="GO" id="GO:0005524">
    <property type="term" value="F:ATP binding"/>
    <property type="evidence" value="ECO:0007669"/>
    <property type="project" value="UniProtKB-KW"/>
</dbReference>
<dbReference type="NCBIfam" id="TIGR00476">
    <property type="entry name" value="selD"/>
    <property type="match status" value="1"/>
</dbReference>
<evidence type="ECO:0000256" key="1">
    <source>
        <dbReference type="ARBA" id="ARBA00022679"/>
    </source>
</evidence>
<dbReference type="InterPro" id="IPR036676">
    <property type="entry name" value="PurM-like_C_sf"/>
</dbReference>
<organism evidence="8">
    <name type="scientific">Ceratitis capitata</name>
    <name type="common">Mediterranean fruit fly</name>
    <name type="synonym">Tephritis capitata</name>
    <dbReference type="NCBI Taxonomy" id="7213"/>
    <lineage>
        <taxon>Eukaryota</taxon>
        <taxon>Metazoa</taxon>
        <taxon>Ecdysozoa</taxon>
        <taxon>Arthropoda</taxon>
        <taxon>Hexapoda</taxon>
        <taxon>Insecta</taxon>
        <taxon>Pterygota</taxon>
        <taxon>Neoptera</taxon>
        <taxon>Endopterygota</taxon>
        <taxon>Diptera</taxon>
        <taxon>Brachycera</taxon>
        <taxon>Muscomorpha</taxon>
        <taxon>Tephritoidea</taxon>
        <taxon>Tephritidae</taxon>
        <taxon>Ceratitis</taxon>
        <taxon>Ceratitis</taxon>
    </lineage>
</organism>